<proteinExistence type="predicted"/>
<protein>
    <recommendedName>
        <fullName evidence="1">Cyclic nucleotide-binding domain-containing protein</fullName>
    </recommendedName>
</protein>
<organism evidence="2 3">
    <name type="scientific">Desulfomarina profundi</name>
    <dbReference type="NCBI Taxonomy" id="2772557"/>
    <lineage>
        <taxon>Bacteria</taxon>
        <taxon>Pseudomonadati</taxon>
        <taxon>Thermodesulfobacteriota</taxon>
        <taxon>Desulfobulbia</taxon>
        <taxon>Desulfobulbales</taxon>
        <taxon>Desulfobulbaceae</taxon>
        <taxon>Desulfomarina</taxon>
    </lineage>
</organism>
<dbReference type="Proteomes" id="UP000826725">
    <property type="component" value="Chromosome"/>
</dbReference>
<dbReference type="RefSeq" id="WP_228857289.1">
    <property type="nucleotide sequence ID" value="NZ_AP024086.1"/>
</dbReference>
<dbReference type="KEGG" id="dbk:DGMP_19530"/>
<dbReference type="PROSITE" id="PS50042">
    <property type="entry name" value="CNMP_BINDING_3"/>
    <property type="match status" value="1"/>
</dbReference>
<reference evidence="2" key="1">
    <citation type="submission" date="2020-09" db="EMBL/GenBank/DDBJ databases">
        <title>Desulfogranum mesoprofundum gen. nov., sp. nov., a novel mesophilic, sulfate-reducing chemolithoautotroph isolated from a deep-sea hydrothermal vent chimney in the Suiyo Seamount.</title>
        <authorList>
            <person name="Hashimoto Y."/>
            <person name="Nakagawa S."/>
        </authorList>
    </citation>
    <scope>NUCLEOTIDE SEQUENCE</scope>
    <source>
        <strain evidence="2">KT2</strain>
    </source>
</reference>
<evidence type="ECO:0000259" key="1">
    <source>
        <dbReference type="PROSITE" id="PS50042"/>
    </source>
</evidence>
<dbReference type="Pfam" id="PF13646">
    <property type="entry name" value="HEAT_2"/>
    <property type="match status" value="1"/>
</dbReference>
<evidence type="ECO:0000313" key="2">
    <source>
        <dbReference type="EMBL" id="BCL61260.1"/>
    </source>
</evidence>
<evidence type="ECO:0000313" key="3">
    <source>
        <dbReference type="Proteomes" id="UP000826725"/>
    </source>
</evidence>
<keyword evidence="3" id="KW-1185">Reference proteome</keyword>
<dbReference type="EMBL" id="AP024086">
    <property type="protein sequence ID" value="BCL61260.1"/>
    <property type="molecule type" value="Genomic_DNA"/>
</dbReference>
<dbReference type="AlphaFoldDB" id="A0A8D5FP98"/>
<name>A0A8D5FP98_9BACT</name>
<sequence length="916" mass="104623">MKQKELQENGVMALRAFNNALVTGRLYPPTAPQVTNAVDIGYKKIRDFLRSFGTLDILLEKEIPFLCGLPVDDEVLSSFSNLVVYRQMSLLGVSRLSLTPSMDRFAFSQILSVFNAGKDKIRQAGSGIEYITSLGLVSYFPEPLKEEEGEPEKNLKQPKKKVLKVDAELLSALLGNERHPAAKRLAESFADTERGVEILVAAIGHILKGLKEKKEVGRTELFYRLLQDVQDLFDRDSLEDAAFRLAAILTENLREPTLCVLLNQEYPEGFGRSFYRALLKNLSTESFGRIVSLFRNQVVKWQDEKDDTSFALAQKTLEQLLATEKGRQYLATEKAKEIIEKGEEDRKKRRVEAGIEMLLTGNAASLKSVEVQEALPGVVRELKERNDSDRLEKVVELLAEEVRTTGSRTLLKSAIAAVEILFVDGHCRFSEQLLRSLLAWVKKTDNGDEPFERVVLLLELVMQQCWKEGRESFGDEILTFFHEVRTEKIMKPAKIRAIVANIQDRNIRRSSLPELLNTCFFNPENKEAGYRLVFQGPVALQFLVESLIMSQNAEHRFKIIDLLTYDSRFVPEIVRGRLQEHMPWYGKRNLVKLLAETGGEEDAESVLPYLNHEDFRVQREALICIYKIGGEKRKKLLLTALDDSSELIKIQVVKALGRFCDAEVAGHLAELLNGFELFSEKNRNALLLQILDTLGRCSSSVALKSVRNFVNGFRSRSGRKLSSQVKHEAEKVLRFLEKDQEMFKKKHIQATQLRKKAIRQTVWKRDLPPGLKIITGLQEETTIRSLLDQGENETARKKLVEFIRHMARMKKFAQAEKLRDWLIEIDSTALTDIIAAAEIIAEEKVTAIDQEHLEIWNDLYDFLTTEEFSELYHSLHHKKIRDEEVIVHQGTLQSALYFINSGKVKLYYDDRGTKSC</sequence>
<feature type="domain" description="Cyclic nucleotide-binding" evidence="1">
    <location>
        <begin position="859"/>
        <end position="916"/>
    </location>
</feature>
<accession>A0A8D5FP98</accession>
<gene>
    <name evidence="2" type="ORF">DGMP_19530</name>
</gene>
<dbReference type="InterPro" id="IPR000595">
    <property type="entry name" value="cNMP-bd_dom"/>
</dbReference>